<keyword evidence="2" id="KW-0479">Metal-binding</keyword>
<dbReference type="GO" id="GO:0044281">
    <property type="term" value="P:small molecule metabolic process"/>
    <property type="evidence" value="ECO:0007669"/>
    <property type="project" value="UniProtKB-ARBA"/>
</dbReference>
<evidence type="ECO:0000256" key="2">
    <source>
        <dbReference type="ARBA" id="ARBA00022723"/>
    </source>
</evidence>
<dbReference type="InterPro" id="IPR023214">
    <property type="entry name" value="HAD_sf"/>
</dbReference>
<dbReference type="PRINTS" id="PR00413">
    <property type="entry name" value="HADHALOGNASE"/>
</dbReference>
<keyword evidence="4" id="KW-0460">Magnesium</keyword>
<gene>
    <name evidence="5" type="ORF">GCM10008025_17640</name>
</gene>
<name>A0A916RZC9_9BACI</name>
<dbReference type="GO" id="GO:0046872">
    <property type="term" value="F:metal ion binding"/>
    <property type="evidence" value="ECO:0007669"/>
    <property type="project" value="UniProtKB-KW"/>
</dbReference>
<dbReference type="InterPro" id="IPR051400">
    <property type="entry name" value="HAD-like_hydrolase"/>
</dbReference>
<dbReference type="InterPro" id="IPR036412">
    <property type="entry name" value="HAD-like_sf"/>
</dbReference>
<comment type="cofactor">
    <cofactor evidence="1">
        <name>Mg(2+)</name>
        <dbReference type="ChEBI" id="CHEBI:18420"/>
    </cofactor>
</comment>
<comment type="caution">
    <text evidence="5">The sequence shown here is derived from an EMBL/GenBank/DDBJ whole genome shotgun (WGS) entry which is preliminary data.</text>
</comment>
<dbReference type="NCBIfam" id="TIGR01509">
    <property type="entry name" value="HAD-SF-IA-v3"/>
    <property type="match status" value="1"/>
</dbReference>
<dbReference type="SFLD" id="SFLDS00003">
    <property type="entry name" value="Haloacid_Dehalogenase"/>
    <property type="match status" value="1"/>
</dbReference>
<dbReference type="SFLD" id="SFLDG01129">
    <property type="entry name" value="C1.5:_HAD__Beta-PGM__Phosphata"/>
    <property type="match status" value="1"/>
</dbReference>
<evidence type="ECO:0000313" key="6">
    <source>
        <dbReference type="Proteomes" id="UP000613512"/>
    </source>
</evidence>
<evidence type="ECO:0000256" key="1">
    <source>
        <dbReference type="ARBA" id="ARBA00001946"/>
    </source>
</evidence>
<dbReference type="Gene3D" id="3.40.50.1000">
    <property type="entry name" value="HAD superfamily/HAD-like"/>
    <property type="match status" value="1"/>
</dbReference>
<evidence type="ECO:0000256" key="4">
    <source>
        <dbReference type="ARBA" id="ARBA00022842"/>
    </source>
</evidence>
<dbReference type="SUPFAM" id="SSF56784">
    <property type="entry name" value="HAD-like"/>
    <property type="match status" value="1"/>
</dbReference>
<protein>
    <recommendedName>
        <fullName evidence="7">HAD family hydrolase</fullName>
    </recommendedName>
</protein>
<dbReference type="NCBIfam" id="TIGR01549">
    <property type="entry name" value="HAD-SF-IA-v1"/>
    <property type="match status" value="1"/>
</dbReference>
<evidence type="ECO:0008006" key="7">
    <source>
        <dbReference type="Google" id="ProtNLM"/>
    </source>
</evidence>
<dbReference type="EMBL" id="BMEY01000007">
    <property type="protein sequence ID" value="GGA74364.1"/>
    <property type="molecule type" value="Genomic_DNA"/>
</dbReference>
<evidence type="ECO:0000313" key="5">
    <source>
        <dbReference type="EMBL" id="GGA74364.1"/>
    </source>
</evidence>
<dbReference type="InterPro" id="IPR006439">
    <property type="entry name" value="HAD-SF_hydro_IA"/>
</dbReference>
<proteinExistence type="predicted"/>
<dbReference type="AlphaFoldDB" id="A0A916RZC9"/>
<dbReference type="GO" id="GO:0016791">
    <property type="term" value="F:phosphatase activity"/>
    <property type="evidence" value="ECO:0007669"/>
    <property type="project" value="TreeGrafter"/>
</dbReference>
<reference evidence="5" key="1">
    <citation type="journal article" date="2014" name="Int. J. Syst. Evol. Microbiol.">
        <title>Complete genome sequence of Corynebacterium casei LMG S-19264T (=DSM 44701T), isolated from a smear-ripened cheese.</title>
        <authorList>
            <consortium name="US DOE Joint Genome Institute (JGI-PGF)"/>
            <person name="Walter F."/>
            <person name="Albersmeier A."/>
            <person name="Kalinowski J."/>
            <person name="Ruckert C."/>
        </authorList>
    </citation>
    <scope>NUCLEOTIDE SEQUENCE</scope>
    <source>
        <strain evidence="5">CGMCC 1.12408</strain>
    </source>
</reference>
<dbReference type="Pfam" id="PF00702">
    <property type="entry name" value="Hydrolase"/>
    <property type="match status" value="1"/>
</dbReference>
<accession>A0A916RZC9</accession>
<keyword evidence="6" id="KW-1185">Reference proteome</keyword>
<organism evidence="5 6">
    <name type="scientific">Ornithinibacillus halotolerans</name>
    <dbReference type="NCBI Taxonomy" id="1274357"/>
    <lineage>
        <taxon>Bacteria</taxon>
        <taxon>Bacillati</taxon>
        <taxon>Bacillota</taxon>
        <taxon>Bacilli</taxon>
        <taxon>Bacillales</taxon>
        <taxon>Bacillaceae</taxon>
        <taxon>Ornithinibacillus</taxon>
    </lineage>
</organism>
<reference evidence="5" key="2">
    <citation type="submission" date="2020-09" db="EMBL/GenBank/DDBJ databases">
        <authorList>
            <person name="Sun Q."/>
            <person name="Zhou Y."/>
        </authorList>
    </citation>
    <scope>NUCLEOTIDE SEQUENCE</scope>
    <source>
        <strain evidence="5">CGMCC 1.12408</strain>
    </source>
</reference>
<evidence type="ECO:0000256" key="3">
    <source>
        <dbReference type="ARBA" id="ARBA00022801"/>
    </source>
</evidence>
<sequence>MGGGFTIIRAVFFDLYETLITEWENNEKKATYSIEALGIDKKTYKKEWALRRERRMDGTYPDHKSVLRDILQSLGKPVDESMIDKVDQLRVESKRVPFQDINHEVLEMLQKLKDMNVKLGLISNCTPEEVLDWETTPLAELFDDVIFSYEVKLAKPNVEIYQLGCQNLGVSPEESIFIGDGGSDELIGASKAGLKAYQATWFLPTYFSEKITDYPKLQKPIQLFDVIKL</sequence>
<keyword evidence="3" id="KW-0378">Hydrolase</keyword>
<dbReference type="PANTHER" id="PTHR46470:SF2">
    <property type="entry name" value="GLYCERALDEHYDE 3-PHOSPHATE PHOSPHATASE"/>
    <property type="match status" value="1"/>
</dbReference>
<dbReference type="PANTHER" id="PTHR46470">
    <property type="entry name" value="N-ACYLNEURAMINATE-9-PHOSPHATASE"/>
    <property type="match status" value="1"/>
</dbReference>
<dbReference type="Proteomes" id="UP000613512">
    <property type="component" value="Unassembled WGS sequence"/>
</dbReference>